<protein>
    <recommendedName>
        <fullName evidence="5">Polysaccharide biosynthesis protein</fullName>
    </recommendedName>
</protein>
<feature type="compositionally biased region" description="Polar residues" evidence="1">
    <location>
        <begin position="183"/>
        <end position="194"/>
    </location>
</feature>
<keyword evidence="4" id="KW-1185">Reference proteome</keyword>
<evidence type="ECO:0000256" key="2">
    <source>
        <dbReference type="SAM" id="Phobius"/>
    </source>
</evidence>
<feature type="region of interest" description="Disordered" evidence="1">
    <location>
        <begin position="170"/>
        <end position="194"/>
    </location>
</feature>
<proteinExistence type="predicted"/>
<dbReference type="PANTHER" id="PTHR32309">
    <property type="entry name" value="TYROSINE-PROTEIN KINASE"/>
    <property type="match status" value="1"/>
</dbReference>
<organism evidence="3 4">
    <name type="scientific">Actinophytocola xanthii</name>
    <dbReference type="NCBI Taxonomy" id="1912961"/>
    <lineage>
        <taxon>Bacteria</taxon>
        <taxon>Bacillati</taxon>
        <taxon>Actinomycetota</taxon>
        <taxon>Actinomycetes</taxon>
        <taxon>Pseudonocardiales</taxon>
        <taxon>Pseudonocardiaceae</taxon>
    </lineage>
</organism>
<keyword evidence="2" id="KW-0812">Transmembrane</keyword>
<evidence type="ECO:0000313" key="3">
    <source>
        <dbReference type="EMBL" id="OLF15804.1"/>
    </source>
</evidence>
<dbReference type="AlphaFoldDB" id="A0A1Q8CN73"/>
<accession>A0A1Q8CN73</accession>
<dbReference type="OrthoDB" id="3579861at2"/>
<dbReference type="InterPro" id="IPR050445">
    <property type="entry name" value="Bact_polysacc_biosynth/exp"/>
</dbReference>
<keyword evidence="2" id="KW-0472">Membrane</keyword>
<dbReference type="STRING" id="1912961.BU204_20150"/>
<dbReference type="Proteomes" id="UP000185596">
    <property type="component" value="Unassembled WGS sequence"/>
</dbReference>
<keyword evidence="2" id="KW-1133">Transmembrane helix</keyword>
<feature type="transmembrane region" description="Helical" evidence="2">
    <location>
        <begin position="253"/>
        <end position="276"/>
    </location>
</feature>
<feature type="compositionally biased region" description="Polar residues" evidence="1">
    <location>
        <begin position="505"/>
        <end position="525"/>
    </location>
</feature>
<evidence type="ECO:0008006" key="5">
    <source>
        <dbReference type="Google" id="ProtNLM"/>
    </source>
</evidence>
<reference evidence="3 4" key="1">
    <citation type="submission" date="2016-12" db="EMBL/GenBank/DDBJ databases">
        <title>The draft genome sequence of Actinophytocola sp. 11-183.</title>
        <authorList>
            <person name="Wang W."/>
            <person name="Yuan L."/>
        </authorList>
    </citation>
    <scope>NUCLEOTIDE SEQUENCE [LARGE SCALE GENOMIC DNA]</scope>
    <source>
        <strain evidence="3 4">11-183</strain>
    </source>
</reference>
<feature type="compositionally biased region" description="Basic and acidic residues" evidence="1">
    <location>
        <begin position="543"/>
        <end position="554"/>
    </location>
</feature>
<name>A0A1Q8CN73_9PSEU</name>
<dbReference type="PANTHER" id="PTHR32309:SF31">
    <property type="entry name" value="CAPSULAR EXOPOLYSACCHARIDE FAMILY"/>
    <property type="match status" value="1"/>
</dbReference>
<feature type="region of interest" description="Disordered" evidence="1">
    <location>
        <begin position="494"/>
        <end position="575"/>
    </location>
</feature>
<evidence type="ECO:0000313" key="4">
    <source>
        <dbReference type="Proteomes" id="UP000185596"/>
    </source>
</evidence>
<dbReference type="EMBL" id="MSIE01000037">
    <property type="protein sequence ID" value="OLF15804.1"/>
    <property type="molecule type" value="Genomic_DNA"/>
</dbReference>
<comment type="caution">
    <text evidence="3">The sequence shown here is derived from an EMBL/GenBank/DDBJ whole genome shotgun (WGS) entry which is preliminary data.</text>
</comment>
<gene>
    <name evidence="3" type="ORF">BU204_20150</name>
</gene>
<evidence type="ECO:0000256" key="1">
    <source>
        <dbReference type="SAM" id="MobiDB-lite"/>
    </source>
</evidence>
<sequence length="575" mass="60711">MIDLTRLWVGVRRRRRMWVALALLGMIAGGLFSTLLPSPAEAVTRILVLHEEDQPSDGGSLIRTDATLVMTTRVAAAALDALGSDQRPEQFITQYTAVGLTNNVLELTVKGPTPAEAVRRADALAQAFIADHVGRIQTSADAQAKALLAQRDKINTELKDVNGQIARAEGEARAAQEQAELNGETTDSGQQVQPNAANLDSLYARRAELTSRISDLSQQAQEAGIGAPRVAAGTQVVDKGRAIRRSVLASTGAAAGIGLVLGLVSGVTLAAVMGVVRDRPVLRRDIAAHLAASVVAQLPAPRRGPARLWRRSRAAQERDRVAATLVRLVRDGSGPVSVLELGAPRVAAALALDVATRLDDRPVALVEDPAGRLTRDDLSGRDLAELTGREKHPVRVVGAEDTGPARPGEVRIGVGSVTPGTAWTDLPHLGQETLLVVRAGFANAAWLHTVARQLADASIPVVGVVLVDPDPKDSTDGTLWDGLHTALRGRAARAETVPRLEPGTVNGSARTTSVNGSTNGATNGSADGPELPTHRFSPVGQDRAPEQSVHDVPTRRFPPVRAEDVEGLNQRRTKG</sequence>